<accession>A0ACB7XJB3</accession>
<proteinExistence type="predicted"/>
<name>A0ACB7XJB3_9ERIC</name>
<comment type="caution">
    <text evidence="1">The sequence shown here is derived from an EMBL/GenBank/DDBJ whole genome shotgun (WGS) entry which is preliminary data.</text>
</comment>
<protein>
    <submittedName>
        <fullName evidence="1">Uncharacterized protein</fullName>
    </submittedName>
</protein>
<reference evidence="1 2" key="1">
    <citation type="journal article" date="2021" name="Hortic Res">
        <title>High-quality reference genome and annotation aids understanding of berry development for evergreen blueberry (Vaccinium darrowii).</title>
        <authorList>
            <person name="Yu J."/>
            <person name="Hulse-Kemp A.M."/>
            <person name="Babiker E."/>
            <person name="Staton M."/>
        </authorList>
    </citation>
    <scope>NUCLEOTIDE SEQUENCE [LARGE SCALE GENOMIC DNA]</scope>
    <source>
        <strain evidence="2">cv. NJ 8807/NJ 8810</strain>
        <tissue evidence="1">Young leaf</tissue>
    </source>
</reference>
<evidence type="ECO:0000313" key="2">
    <source>
        <dbReference type="Proteomes" id="UP000828048"/>
    </source>
</evidence>
<evidence type="ECO:0000313" key="1">
    <source>
        <dbReference type="EMBL" id="KAH7840885.1"/>
    </source>
</evidence>
<gene>
    <name evidence="1" type="ORF">Vadar_022942</name>
</gene>
<keyword evidence="2" id="KW-1185">Reference proteome</keyword>
<sequence>MTLRAHSNSPPGSLALTRSLPKAMAEENHPSQNEPETVPLADHIVLQREVENLQAMVQHLLARDHPNTGLSTPLQSTRAGASVALHLPSIQPSIGQSIPHPFPEVGATIIQNPPPIQNHTGAVPLPVIPNSPRGIDPIINQKIKHLEEALKAMQGPNAYPSTKFSDLCFFPNQPLPAKFKIPDFTKFNGTTDPMTHLRLYAGALNGLPNPNMLMMQLFQHSLIGPAAQWFARLDLHRIQTWAELSQEFVKQYRHNTDIGIDRMHLLRMEQEPEETFRAYALRWKNSASQVEPPLLDYEYGHLFVQTLDGVYYEKLCTSIGRSFSEIIQQGEMIEEGIKTGKIIDPYAPW</sequence>
<dbReference type="EMBL" id="CM037160">
    <property type="protein sequence ID" value="KAH7840885.1"/>
    <property type="molecule type" value="Genomic_DNA"/>
</dbReference>
<dbReference type="Proteomes" id="UP000828048">
    <property type="component" value="Chromosome 10"/>
</dbReference>
<organism evidence="1 2">
    <name type="scientific">Vaccinium darrowii</name>
    <dbReference type="NCBI Taxonomy" id="229202"/>
    <lineage>
        <taxon>Eukaryota</taxon>
        <taxon>Viridiplantae</taxon>
        <taxon>Streptophyta</taxon>
        <taxon>Embryophyta</taxon>
        <taxon>Tracheophyta</taxon>
        <taxon>Spermatophyta</taxon>
        <taxon>Magnoliopsida</taxon>
        <taxon>eudicotyledons</taxon>
        <taxon>Gunneridae</taxon>
        <taxon>Pentapetalae</taxon>
        <taxon>asterids</taxon>
        <taxon>Ericales</taxon>
        <taxon>Ericaceae</taxon>
        <taxon>Vaccinioideae</taxon>
        <taxon>Vaccinieae</taxon>
        <taxon>Vaccinium</taxon>
    </lineage>
</organism>